<accession>A0A1Q8E9C6</accession>
<feature type="transmembrane region" description="Helical" evidence="1">
    <location>
        <begin position="173"/>
        <end position="192"/>
    </location>
</feature>
<comment type="caution">
    <text evidence="2">The sequence shown here is derived from an EMBL/GenBank/DDBJ whole genome shotgun (WGS) entry which is preliminary data.</text>
</comment>
<sequence>MFFRKVIYMGECGEGAVYFDTERNLALVAPQSKLLNTAGTEKTNLLIPGLITLGFGGTGLTVANPFGGYYSEATFVFLIIAWIVECVGLIWLLERALYKNVKHAQPTTRQNFRSAVYGNLFWNNFGDKRVTFGKKLVMFIVVCSILAANLAFVPALLYHVIPNILNQVSIDSDIIILSIWGIMPAILVLLVWQNNPIRWLNVVEKYQKRQIKWGKSVK</sequence>
<name>A0A1Q8E9C6_9STRE</name>
<reference evidence="3" key="1">
    <citation type="submission" date="2016-12" db="EMBL/GenBank/DDBJ databases">
        <authorList>
            <person name="Gulvik C.A."/>
        </authorList>
    </citation>
    <scope>NUCLEOTIDE SEQUENCE [LARGE SCALE GENOMIC DNA]</scope>
    <source>
        <strain evidence="3">NED12-00049-6B</strain>
    </source>
</reference>
<evidence type="ECO:0000313" key="3">
    <source>
        <dbReference type="Proteomes" id="UP000186890"/>
    </source>
</evidence>
<dbReference type="OrthoDB" id="2229129at2"/>
<keyword evidence="1" id="KW-1133">Transmembrane helix</keyword>
<gene>
    <name evidence="2" type="ORF">BU202_01890</name>
</gene>
<feature type="transmembrane region" description="Helical" evidence="1">
    <location>
        <begin position="45"/>
        <end position="67"/>
    </location>
</feature>
<dbReference type="AlphaFoldDB" id="A0A1Q8E9C6"/>
<organism evidence="2 3">
    <name type="scientific">Streptococcus cuniculi</name>
    <dbReference type="NCBI Taxonomy" id="1432788"/>
    <lineage>
        <taxon>Bacteria</taxon>
        <taxon>Bacillati</taxon>
        <taxon>Bacillota</taxon>
        <taxon>Bacilli</taxon>
        <taxon>Lactobacillales</taxon>
        <taxon>Streptococcaceae</taxon>
        <taxon>Streptococcus</taxon>
    </lineage>
</organism>
<keyword evidence="1" id="KW-0472">Membrane</keyword>
<evidence type="ECO:0000313" key="2">
    <source>
        <dbReference type="EMBL" id="OLF48393.1"/>
    </source>
</evidence>
<dbReference type="Proteomes" id="UP000186890">
    <property type="component" value="Unassembled WGS sequence"/>
</dbReference>
<evidence type="ECO:0000256" key="1">
    <source>
        <dbReference type="SAM" id="Phobius"/>
    </source>
</evidence>
<keyword evidence="1" id="KW-0812">Transmembrane</keyword>
<feature type="transmembrane region" description="Helical" evidence="1">
    <location>
        <begin position="73"/>
        <end position="93"/>
    </location>
</feature>
<protein>
    <submittedName>
        <fullName evidence="2">Uncharacterized protein</fullName>
    </submittedName>
</protein>
<keyword evidence="3" id="KW-1185">Reference proteome</keyword>
<dbReference type="EMBL" id="MSJM01000002">
    <property type="protein sequence ID" value="OLF48393.1"/>
    <property type="molecule type" value="Genomic_DNA"/>
</dbReference>
<proteinExistence type="predicted"/>
<feature type="transmembrane region" description="Helical" evidence="1">
    <location>
        <begin position="136"/>
        <end position="161"/>
    </location>
</feature>
<dbReference type="RefSeq" id="WP_075104116.1">
    <property type="nucleotide sequence ID" value="NZ_MSJM01000002.1"/>
</dbReference>